<name>A0A7J7GUF6_CAMSI</name>
<protein>
    <recommendedName>
        <fullName evidence="4">Secreted protein</fullName>
    </recommendedName>
</protein>
<keyword evidence="3" id="KW-1185">Reference proteome</keyword>
<dbReference type="AlphaFoldDB" id="A0A7J7GUF6"/>
<reference evidence="2 3" key="2">
    <citation type="submission" date="2020-07" db="EMBL/GenBank/DDBJ databases">
        <title>Genome assembly of wild tea tree DASZ reveals pedigree and selection history of tea varieties.</title>
        <authorList>
            <person name="Zhang W."/>
        </authorList>
    </citation>
    <scope>NUCLEOTIDE SEQUENCE [LARGE SCALE GENOMIC DNA]</scope>
    <source>
        <strain evidence="3">cv. G240</strain>
        <tissue evidence="2">Leaf</tissue>
    </source>
</reference>
<accession>A0A7J7GUF6</accession>
<sequence length="76" mass="8377">MMGVNVNGAWLLLVVLWQTMNHSRQLGIVPKEQGGPERGPCDGVDRGSRATDLLDQQYATFDKFLSRGLGPFICTI</sequence>
<gene>
    <name evidence="2" type="ORF">HYC85_018367</name>
</gene>
<reference evidence="3" key="1">
    <citation type="journal article" date="2020" name="Nat. Commun.">
        <title>Genome assembly of wild tea tree DASZ reveals pedigree and selection history of tea varieties.</title>
        <authorList>
            <person name="Zhang W."/>
            <person name="Zhang Y."/>
            <person name="Qiu H."/>
            <person name="Guo Y."/>
            <person name="Wan H."/>
            <person name="Zhang X."/>
            <person name="Scossa F."/>
            <person name="Alseekh S."/>
            <person name="Zhang Q."/>
            <person name="Wang P."/>
            <person name="Xu L."/>
            <person name="Schmidt M.H."/>
            <person name="Jia X."/>
            <person name="Li D."/>
            <person name="Zhu A."/>
            <person name="Guo F."/>
            <person name="Chen W."/>
            <person name="Ni D."/>
            <person name="Usadel B."/>
            <person name="Fernie A.R."/>
            <person name="Wen W."/>
        </authorList>
    </citation>
    <scope>NUCLEOTIDE SEQUENCE [LARGE SCALE GENOMIC DNA]</scope>
    <source>
        <strain evidence="3">cv. G240</strain>
    </source>
</reference>
<evidence type="ECO:0000256" key="1">
    <source>
        <dbReference type="SAM" id="SignalP"/>
    </source>
</evidence>
<proteinExistence type="predicted"/>
<organism evidence="2 3">
    <name type="scientific">Camellia sinensis</name>
    <name type="common">Tea plant</name>
    <name type="synonym">Thea sinensis</name>
    <dbReference type="NCBI Taxonomy" id="4442"/>
    <lineage>
        <taxon>Eukaryota</taxon>
        <taxon>Viridiplantae</taxon>
        <taxon>Streptophyta</taxon>
        <taxon>Embryophyta</taxon>
        <taxon>Tracheophyta</taxon>
        <taxon>Spermatophyta</taxon>
        <taxon>Magnoliopsida</taxon>
        <taxon>eudicotyledons</taxon>
        <taxon>Gunneridae</taxon>
        <taxon>Pentapetalae</taxon>
        <taxon>asterids</taxon>
        <taxon>Ericales</taxon>
        <taxon>Theaceae</taxon>
        <taxon>Camellia</taxon>
    </lineage>
</organism>
<evidence type="ECO:0000313" key="3">
    <source>
        <dbReference type="Proteomes" id="UP000593564"/>
    </source>
</evidence>
<dbReference type="EMBL" id="JACBKZ010000008">
    <property type="protein sequence ID" value="KAF5944290.1"/>
    <property type="molecule type" value="Genomic_DNA"/>
</dbReference>
<feature type="chain" id="PRO_5029621645" description="Secreted protein" evidence="1">
    <location>
        <begin position="24"/>
        <end position="76"/>
    </location>
</feature>
<evidence type="ECO:0000313" key="2">
    <source>
        <dbReference type="EMBL" id="KAF5944290.1"/>
    </source>
</evidence>
<feature type="signal peptide" evidence="1">
    <location>
        <begin position="1"/>
        <end position="23"/>
    </location>
</feature>
<keyword evidence="1" id="KW-0732">Signal</keyword>
<evidence type="ECO:0008006" key="4">
    <source>
        <dbReference type="Google" id="ProtNLM"/>
    </source>
</evidence>
<comment type="caution">
    <text evidence="2">The sequence shown here is derived from an EMBL/GenBank/DDBJ whole genome shotgun (WGS) entry which is preliminary data.</text>
</comment>
<dbReference type="Proteomes" id="UP000593564">
    <property type="component" value="Unassembled WGS sequence"/>
</dbReference>